<comment type="caution">
    <text evidence="4">The sequence shown here is derived from an EMBL/GenBank/DDBJ whole genome shotgun (WGS) entry which is preliminary data.</text>
</comment>
<dbReference type="PANTHER" id="PTHR45752:SF187">
    <property type="entry name" value="LEUCINE-RICH REPEAT AND IQ DOMAIN-CONTAINING PROTEIN 4"/>
    <property type="match status" value="1"/>
</dbReference>
<dbReference type="PANTHER" id="PTHR45752">
    <property type="entry name" value="LEUCINE-RICH REPEAT-CONTAINING"/>
    <property type="match status" value="1"/>
</dbReference>
<protein>
    <recommendedName>
        <fullName evidence="3">Disease resistance R13L4/SHOC-2-like LRR domain-containing protein</fullName>
    </recommendedName>
</protein>
<dbReference type="InterPro" id="IPR032675">
    <property type="entry name" value="LRR_dom_sf"/>
</dbReference>
<dbReference type="EMBL" id="JADXDR010000148">
    <property type="protein sequence ID" value="KAI7837561.1"/>
    <property type="molecule type" value="Genomic_DNA"/>
</dbReference>
<dbReference type="SUPFAM" id="SSF52058">
    <property type="entry name" value="L domain-like"/>
    <property type="match status" value="1"/>
</dbReference>
<keyword evidence="5" id="KW-1185">Reference proteome</keyword>
<organism evidence="4 5">
    <name type="scientific">Chlorella ohadii</name>
    <dbReference type="NCBI Taxonomy" id="2649997"/>
    <lineage>
        <taxon>Eukaryota</taxon>
        <taxon>Viridiplantae</taxon>
        <taxon>Chlorophyta</taxon>
        <taxon>core chlorophytes</taxon>
        <taxon>Trebouxiophyceae</taxon>
        <taxon>Chlorellales</taxon>
        <taxon>Chlorellaceae</taxon>
        <taxon>Chlorella clade</taxon>
        <taxon>Chlorella</taxon>
    </lineage>
</organism>
<evidence type="ECO:0000256" key="1">
    <source>
        <dbReference type="ARBA" id="ARBA00004430"/>
    </source>
</evidence>
<dbReference type="InterPro" id="IPR055414">
    <property type="entry name" value="LRR_R13L4/SHOC2-like"/>
</dbReference>
<sequence length="425" mass="45523">MAQATSGAPSAGFSAPATLSHLPRGVLACIASQLDSPKDRLGLEASCHTLLDASRGELSSTFWGGPKLLITLDSDEEAAQVAALLAARRPGVAALVLETVEIPYRAPVLPSPPLAGLEALHLANLFISRAAWQAVLRHSGLTSLRLQACLFATAQGKPVCTQPLRALPALQHVEMSGPASETGYPIAPQPSRHLPGCSQLTSLDLRMCDRGDMPPGLSTLTALRKLKLWYDDLRDAERWAELGRLPQLTHLHLELCLLEEVPKPLSRLTGLHTLVLRGNWNLERRWERLAPLTGLVNLGLAGTQFSCLPAVLSRLTSLQGLDLFGCNQLTASNESWQALQGHPSLRALYANCCESLAAVPAVLSTLRSLQSLAFNGSRRLAEGGGWHHLAGLSSLTRLELLACGVNDVPPQLVGFAQAGILRLYL</sequence>
<proteinExistence type="predicted"/>
<gene>
    <name evidence="4" type="ORF">COHA_008576</name>
</gene>
<reference evidence="4" key="1">
    <citation type="submission" date="2020-11" db="EMBL/GenBank/DDBJ databases">
        <title>Chlorella ohadii genome sequencing and assembly.</title>
        <authorList>
            <person name="Murik O."/>
            <person name="Treves H."/>
            <person name="Kedem I."/>
            <person name="Shotland Y."/>
            <person name="Kaplan A."/>
        </authorList>
    </citation>
    <scope>NUCLEOTIDE SEQUENCE</scope>
    <source>
        <strain evidence="4">1</strain>
    </source>
</reference>
<keyword evidence="2" id="KW-0677">Repeat</keyword>
<dbReference type="GO" id="GO:0005930">
    <property type="term" value="C:axoneme"/>
    <property type="evidence" value="ECO:0007669"/>
    <property type="project" value="UniProtKB-SubCell"/>
</dbReference>
<accession>A0AAD5GYM7</accession>
<dbReference type="Proteomes" id="UP001205105">
    <property type="component" value="Unassembled WGS sequence"/>
</dbReference>
<comment type="subcellular location">
    <subcellularLocation>
        <location evidence="1">Cytoplasm</location>
        <location evidence="1">Cytoskeleton</location>
        <location evidence="1">Cilium axoneme</location>
    </subcellularLocation>
</comment>
<evidence type="ECO:0000259" key="3">
    <source>
        <dbReference type="Pfam" id="PF23598"/>
    </source>
</evidence>
<dbReference type="Pfam" id="PF23598">
    <property type="entry name" value="LRR_14"/>
    <property type="match status" value="1"/>
</dbReference>
<dbReference type="AlphaFoldDB" id="A0AAD5GYM7"/>
<evidence type="ECO:0000313" key="4">
    <source>
        <dbReference type="EMBL" id="KAI7837561.1"/>
    </source>
</evidence>
<feature type="domain" description="Disease resistance R13L4/SHOC-2-like LRR" evidence="3">
    <location>
        <begin position="200"/>
        <end position="401"/>
    </location>
</feature>
<dbReference type="Gene3D" id="3.80.10.10">
    <property type="entry name" value="Ribonuclease Inhibitor"/>
    <property type="match status" value="1"/>
</dbReference>
<name>A0AAD5GYM7_9CHLO</name>
<dbReference type="InterPro" id="IPR050715">
    <property type="entry name" value="LRR-SigEffector_domain"/>
</dbReference>
<evidence type="ECO:0000313" key="5">
    <source>
        <dbReference type="Proteomes" id="UP001205105"/>
    </source>
</evidence>
<evidence type="ECO:0000256" key="2">
    <source>
        <dbReference type="ARBA" id="ARBA00022737"/>
    </source>
</evidence>